<accession>A0AAD9HBA6</accession>
<keyword evidence="5" id="KW-0067">ATP-binding</keyword>
<dbReference type="AlphaFoldDB" id="A0AAD9HBA6"/>
<name>A0AAD9HBA6_9PEZI</name>
<protein>
    <recommendedName>
        <fullName evidence="10">AAA+ ATPase domain-containing protein</fullName>
    </recommendedName>
</protein>
<evidence type="ECO:0008006" key="10">
    <source>
        <dbReference type="Google" id="ProtNLM"/>
    </source>
</evidence>
<reference evidence="8" key="1">
    <citation type="submission" date="2021-06" db="EMBL/GenBank/DDBJ databases">
        <title>Comparative genomics, transcriptomics and evolutionary studies reveal genomic signatures of adaptation to plant cell wall in hemibiotrophic fungi.</title>
        <authorList>
            <consortium name="DOE Joint Genome Institute"/>
            <person name="Baroncelli R."/>
            <person name="Diaz J.F."/>
            <person name="Benocci T."/>
            <person name="Peng M."/>
            <person name="Battaglia E."/>
            <person name="Haridas S."/>
            <person name="Andreopoulos W."/>
            <person name="Labutti K."/>
            <person name="Pangilinan J."/>
            <person name="Floch G.L."/>
            <person name="Makela M.R."/>
            <person name="Henrissat B."/>
            <person name="Grigoriev I.V."/>
            <person name="Crouch J.A."/>
            <person name="De Vries R.P."/>
            <person name="Sukno S.A."/>
            <person name="Thon M.R."/>
        </authorList>
    </citation>
    <scope>NUCLEOTIDE SEQUENCE</scope>
    <source>
        <strain evidence="8">MAFF235873</strain>
    </source>
</reference>
<dbReference type="InterPro" id="IPR050534">
    <property type="entry name" value="Coronavir_polyprotein_1ab"/>
</dbReference>
<dbReference type="Proteomes" id="UP001232148">
    <property type="component" value="Unassembled WGS sequence"/>
</dbReference>
<dbReference type="GO" id="GO:0043139">
    <property type="term" value="F:5'-3' DNA helicase activity"/>
    <property type="evidence" value="ECO:0007669"/>
    <property type="project" value="TreeGrafter"/>
</dbReference>
<dbReference type="Pfam" id="PF13086">
    <property type="entry name" value="AAA_11"/>
    <property type="match status" value="1"/>
</dbReference>
<keyword evidence="4" id="KW-0347">Helicase</keyword>
<organism evidence="8 9">
    <name type="scientific">Colletotrichum zoysiae</name>
    <dbReference type="NCBI Taxonomy" id="1216348"/>
    <lineage>
        <taxon>Eukaryota</taxon>
        <taxon>Fungi</taxon>
        <taxon>Dikarya</taxon>
        <taxon>Ascomycota</taxon>
        <taxon>Pezizomycotina</taxon>
        <taxon>Sordariomycetes</taxon>
        <taxon>Hypocreomycetidae</taxon>
        <taxon>Glomerellales</taxon>
        <taxon>Glomerellaceae</taxon>
        <taxon>Colletotrichum</taxon>
        <taxon>Colletotrichum graminicola species complex</taxon>
    </lineage>
</organism>
<proteinExistence type="inferred from homology"/>
<evidence type="ECO:0000256" key="4">
    <source>
        <dbReference type="ARBA" id="ARBA00022806"/>
    </source>
</evidence>
<gene>
    <name evidence="8" type="ORF">LX32DRAFT_597285</name>
</gene>
<keyword evidence="3" id="KW-0378">Hydrolase</keyword>
<keyword evidence="2" id="KW-0547">Nucleotide-binding</keyword>
<dbReference type="InterPro" id="IPR041677">
    <property type="entry name" value="DNA2/NAM7_AAA_11"/>
</dbReference>
<dbReference type="PANTHER" id="PTHR43788:SF8">
    <property type="entry name" value="DNA-BINDING PROTEIN SMUBP-2"/>
    <property type="match status" value="1"/>
</dbReference>
<sequence>MKWKAVRATPPTNASPDYIYFIAWVPREKDWPSEYEAPPIKANIPVPRGFENVEDIGSLINKTKLGFRVRIHYKPSPATTQMEMGSVCLAASAQSGTDLAARWAYTQKFNPTSIPKDSTVRVVNFHERFPAVGRLAFREDEKPQQSLFQKLRAVPAGIAMYTGGPGSGKTTFAARIAAAVTEGGEKAMWTIHSNELCDDAVRSLKEQKVKTPSGRDMRVGRLPTWTTIKKALCQVAHASAKHREAHSSKRTGASTGRTVASHIGIFLSRLSQGLHDRTIKILPDSVTERAIAIARADKSRFANFWMSEIGGPEWEADCKHIISMAVDDFDILVGTPFAAGQLGRRVAGTLARSDPSWKPWAPSILVVDEAGRIPEAQWWIPVSIFPDACVLTMGDTRQFRPLAMSVNEDRHRENFKTRPHHTDVLDWRCVFGVQRTVSLLRRAESNSQILGNLSSNRRNRGDIANWAKKHIYPGEMRIVYPLFEDRSAQIYLHFMKWIFPQDGIDSNSVAVDVRYTESRKHNLSSVNPGNRNFVWWIVYMAFQYKLPNLRTKGQLGDIMIVTPYGAQHGGYKDEIIEMEESGIIKSKIAIRTIDNAMSAEADLVIFDSVRTSGGIGFLEDQERMAVATTRARGGAITLCNSDNMKTKQERGDSLDNPFASYVLSHRKLSRSTQAWMYHDRLDMMGRPAVDRYTKQGDEEMKAAVGAASPWVR</sequence>
<dbReference type="EMBL" id="MU842943">
    <property type="protein sequence ID" value="KAK2025187.1"/>
    <property type="molecule type" value="Genomic_DNA"/>
</dbReference>
<dbReference type="GO" id="GO:0016787">
    <property type="term" value="F:hydrolase activity"/>
    <property type="evidence" value="ECO:0007669"/>
    <property type="project" value="UniProtKB-KW"/>
</dbReference>
<comment type="similarity">
    <text evidence="1">Belongs to the DNA2/NAM7 helicase family.</text>
</comment>
<evidence type="ECO:0000313" key="9">
    <source>
        <dbReference type="Proteomes" id="UP001232148"/>
    </source>
</evidence>
<keyword evidence="9" id="KW-1185">Reference proteome</keyword>
<dbReference type="GO" id="GO:0005524">
    <property type="term" value="F:ATP binding"/>
    <property type="evidence" value="ECO:0007669"/>
    <property type="project" value="UniProtKB-KW"/>
</dbReference>
<dbReference type="PANTHER" id="PTHR43788">
    <property type="entry name" value="DNA2/NAM7 HELICASE FAMILY MEMBER"/>
    <property type="match status" value="1"/>
</dbReference>
<evidence type="ECO:0000259" key="6">
    <source>
        <dbReference type="Pfam" id="PF13086"/>
    </source>
</evidence>
<evidence type="ECO:0000256" key="2">
    <source>
        <dbReference type="ARBA" id="ARBA00022741"/>
    </source>
</evidence>
<evidence type="ECO:0000256" key="5">
    <source>
        <dbReference type="ARBA" id="ARBA00022840"/>
    </source>
</evidence>
<feature type="domain" description="DNA2/NAM7 helicase-like C-terminal" evidence="7">
    <location>
        <begin position="437"/>
        <end position="641"/>
    </location>
</feature>
<dbReference type="InterPro" id="IPR041679">
    <property type="entry name" value="DNA2/NAM7-like_C"/>
</dbReference>
<comment type="caution">
    <text evidence="8">The sequence shown here is derived from an EMBL/GenBank/DDBJ whole genome shotgun (WGS) entry which is preliminary data.</text>
</comment>
<feature type="domain" description="DNA2/NAM7 helicase helicase" evidence="6">
    <location>
        <begin position="158"/>
        <end position="405"/>
    </location>
</feature>
<evidence type="ECO:0000313" key="8">
    <source>
        <dbReference type="EMBL" id="KAK2025187.1"/>
    </source>
</evidence>
<dbReference type="InterPro" id="IPR027417">
    <property type="entry name" value="P-loop_NTPase"/>
</dbReference>
<dbReference type="Gene3D" id="3.40.50.300">
    <property type="entry name" value="P-loop containing nucleotide triphosphate hydrolases"/>
    <property type="match status" value="2"/>
</dbReference>
<evidence type="ECO:0000256" key="3">
    <source>
        <dbReference type="ARBA" id="ARBA00022801"/>
    </source>
</evidence>
<evidence type="ECO:0000259" key="7">
    <source>
        <dbReference type="Pfam" id="PF13087"/>
    </source>
</evidence>
<dbReference type="Pfam" id="PF13087">
    <property type="entry name" value="AAA_12"/>
    <property type="match status" value="1"/>
</dbReference>
<evidence type="ECO:0000256" key="1">
    <source>
        <dbReference type="ARBA" id="ARBA00007913"/>
    </source>
</evidence>
<dbReference type="SUPFAM" id="SSF52540">
    <property type="entry name" value="P-loop containing nucleoside triphosphate hydrolases"/>
    <property type="match status" value="1"/>
</dbReference>